<dbReference type="KEGG" id="mag:amb0655"/>
<reference evidence="2 3" key="1">
    <citation type="journal article" date="2005" name="DNA Res.">
        <title>Complete genome sequence of the facultative anaerobic magnetotactic bacterium Magnetospirillum sp. strain AMB-1.</title>
        <authorList>
            <person name="Matsunaga T."/>
            <person name="Okamura Y."/>
            <person name="Fukuda Y."/>
            <person name="Wahyudi A.T."/>
            <person name="Murase Y."/>
            <person name="Takeyama H."/>
        </authorList>
    </citation>
    <scope>NUCLEOTIDE SEQUENCE [LARGE SCALE GENOMIC DNA]</scope>
    <source>
        <strain evidence="3">ATCC 700264 / AMB-1</strain>
    </source>
</reference>
<dbReference type="Pfam" id="PF12728">
    <property type="entry name" value="HTH_17"/>
    <property type="match status" value="1"/>
</dbReference>
<sequence>MRCHHVLARWPMKTETTTPILVAPKYACLLLGVGNTHLYKLINQKKLDVVKIGKSTRITMESIRVLAGVQ</sequence>
<dbReference type="Proteomes" id="UP000007058">
    <property type="component" value="Chromosome"/>
</dbReference>
<evidence type="ECO:0000313" key="3">
    <source>
        <dbReference type="Proteomes" id="UP000007058"/>
    </source>
</evidence>
<dbReference type="AlphaFoldDB" id="Q2W9L6"/>
<keyword evidence="3" id="KW-1185">Reference proteome</keyword>
<dbReference type="InterPro" id="IPR041657">
    <property type="entry name" value="HTH_17"/>
</dbReference>
<organism evidence="2 3">
    <name type="scientific">Paramagnetospirillum magneticum (strain ATCC 700264 / AMB-1)</name>
    <name type="common">Magnetospirillum magneticum</name>
    <dbReference type="NCBI Taxonomy" id="342108"/>
    <lineage>
        <taxon>Bacteria</taxon>
        <taxon>Pseudomonadati</taxon>
        <taxon>Pseudomonadota</taxon>
        <taxon>Alphaproteobacteria</taxon>
        <taxon>Rhodospirillales</taxon>
        <taxon>Magnetospirillaceae</taxon>
        <taxon>Paramagnetospirillum</taxon>
    </lineage>
</organism>
<name>Q2W9L6_PARM1</name>
<dbReference type="EMBL" id="AP007255">
    <property type="protein sequence ID" value="BAE49459.1"/>
    <property type="molecule type" value="Genomic_DNA"/>
</dbReference>
<accession>Q2W9L6</accession>
<feature type="domain" description="Helix-turn-helix" evidence="1">
    <location>
        <begin position="25"/>
        <end position="64"/>
    </location>
</feature>
<evidence type="ECO:0000313" key="2">
    <source>
        <dbReference type="EMBL" id="BAE49459.1"/>
    </source>
</evidence>
<gene>
    <name evidence="2" type="ordered locus">amb0655</name>
</gene>
<dbReference type="HOGENOM" id="CLU_2753080_0_0_5"/>
<evidence type="ECO:0000259" key="1">
    <source>
        <dbReference type="Pfam" id="PF12728"/>
    </source>
</evidence>
<dbReference type="STRING" id="342108.amb0655"/>
<protein>
    <recommendedName>
        <fullName evidence="1">Helix-turn-helix domain-containing protein</fullName>
    </recommendedName>
</protein>
<dbReference type="OrthoDB" id="7874861at2"/>
<proteinExistence type="predicted"/>